<evidence type="ECO:0000256" key="6">
    <source>
        <dbReference type="ARBA" id="ARBA00023136"/>
    </source>
</evidence>
<dbReference type="AlphaFoldDB" id="C5YRQ1"/>
<evidence type="ECO:0000256" key="5">
    <source>
        <dbReference type="ARBA" id="ARBA00022989"/>
    </source>
</evidence>
<dbReference type="OMA" id="WRATPAN"/>
<dbReference type="SMART" id="SM00108">
    <property type="entry name" value="B_lectin"/>
    <property type="match status" value="1"/>
</dbReference>
<dbReference type="Pfam" id="PF00954">
    <property type="entry name" value="S_locus_glycop"/>
    <property type="match status" value="1"/>
</dbReference>
<feature type="transmembrane region" description="Helical" evidence="12">
    <location>
        <begin position="455"/>
        <end position="478"/>
    </location>
</feature>
<dbReference type="KEGG" id="sbi:8066957"/>
<keyword evidence="7" id="KW-1015">Disulfide bond</keyword>
<gene>
    <name evidence="14" type="ORF">SORBI_3008G034900</name>
</gene>
<comment type="catalytic activity">
    <reaction evidence="10">
        <text>L-seryl-[protein] + ATP = O-phospho-L-seryl-[protein] + ADP + H(+)</text>
        <dbReference type="Rhea" id="RHEA:17989"/>
        <dbReference type="Rhea" id="RHEA-COMP:9863"/>
        <dbReference type="Rhea" id="RHEA-COMP:11604"/>
        <dbReference type="ChEBI" id="CHEBI:15378"/>
        <dbReference type="ChEBI" id="CHEBI:29999"/>
        <dbReference type="ChEBI" id="CHEBI:30616"/>
        <dbReference type="ChEBI" id="CHEBI:83421"/>
        <dbReference type="ChEBI" id="CHEBI:456216"/>
        <dbReference type="EC" id="2.7.11.1"/>
    </reaction>
</comment>
<dbReference type="InterPro" id="IPR036426">
    <property type="entry name" value="Bulb-type_lectin_dom_sf"/>
</dbReference>
<evidence type="ECO:0000256" key="4">
    <source>
        <dbReference type="ARBA" id="ARBA00022729"/>
    </source>
</evidence>
<sequence>MRQAKCDPAIAAAVVVLLVLLYVGSPVVLPVDGAKGEEELTTQLINGFTATHAAGSAATFEPLLYATSAVFALGFLRVGQASLDLAVVHLPSSFPVWRATPANLGDWSRPATLTFDTSLVLTAHDGAVLWRTLNAAGDVVALLNSSNLVVQRYARPVPAWQSFDHPSDTLVVDQNFTASSPPLISGNRRFALRLGKTYVALHMEFDGGRATTTAPAYWKHTALEAQPENATAPPVYGRLDGLGFFGLYLEGGGGHPTVDVLSFDTFVLNLTGVFRRMTVDDDGNLRAYYWSSDAKAWTSDYKAIAERCELPTSCGAYGLCVPGNAQCQCLDSNGTSTTSSPPCHAVEETGDLCSNGLRQPDFDVVRRTRVSVAYKEELPVQTNTTAERCEMACARNCTCWGAVFNGASGYCYLIDFPVETLVYQADDRMVGYFKIRKAAATATRRSARRGMSPGVTAATVVLSLVLVALAAAGAYWGYRMWEKRKRKRAGMEQELAPGPYKDLKSMASSNSSFKSSHEFQP</sequence>
<dbReference type="PROSITE" id="PS50948">
    <property type="entry name" value="PAN"/>
    <property type="match status" value="1"/>
</dbReference>
<evidence type="ECO:0000256" key="11">
    <source>
        <dbReference type="SAM" id="MobiDB-lite"/>
    </source>
</evidence>
<dbReference type="EMBL" id="CM000767">
    <property type="protein sequence ID" value="EES15668.1"/>
    <property type="molecule type" value="Genomic_DNA"/>
</dbReference>
<dbReference type="FunCoup" id="C5YRQ1">
    <property type="interactions" value="2"/>
</dbReference>
<keyword evidence="6 12" id="KW-0472">Membrane</keyword>
<feature type="region of interest" description="Disordered" evidence="11">
    <location>
        <begin position="492"/>
        <end position="521"/>
    </location>
</feature>
<organism evidence="14 15">
    <name type="scientific">Sorghum bicolor</name>
    <name type="common">Sorghum</name>
    <name type="synonym">Sorghum vulgare</name>
    <dbReference type="NCBI Taxonomy" id="4558"/>
    <lineage>
        <taxon>Eukaryota</taxon>
        <taxon>Viridiplantae</taxon>
        <taxon>Streptophyta</taxon>
        <taxon>Embryophyta</taxon>
        <taxon>Tracheophyta</taxon>
        <taxon>Spermatophyta</taxon>
        <taxon>Magnoliopsida</taxon>
        <taxon>Liliopsida</taxon>
        <taxon>Poales</taxon>
        <taxon>Poaceae</taxon>
        <taxon>PACMAD clade</taxon>
        <taxon>Panicoideae</taxon>
        <taxon>Andropogonodae</taxon>
        <taxon>Andropogoneae</taxon>
        <taxon>Sorghinae</taxon>
        <taxon>Sorghum</taxon>
    </lineage>
</organism>
<dbReference type="GO" id="GO:0016020">
    <property type="term" value="C:membrane"/>
    <property type="evidence" value="ECO:0007669"/>
    <property type="project" value="UniProtKB-SubCell"/>
</dbReference>
<name>C5YRQ1_SORBI</name>
<keyword evidence="5 12" id="KW-1133">Transmembrane helix</keyword>
<dbReference type="GO" id="GO:0004674">
    <property type="term" value="F:protein serine/threonine kinase activity"/>
    <property type="evidence" value="ECO:0007669"/>
    <property type="project" value="UniProtKB-EC"/>
</dbReference>
<comment type="subcellular location">
    <subcellularLocation>
        <location evidence="1">Membrane</location>
        <topology evidence="1">Single-pass type I membrane protein</topology>
    </subcellularLocation>
</comment>
<evidence type="ECO:0000256" key="12">
    <source>
        <dbReference type="SAM" id="Phobius"/>
    </source>
</evidence>
<dbReference type="OrthoDB" id="590879at2759"/>
<keyword evidence="4" id="KW-0732">Signal</keyword>
<feature type="domain" description="Apple" evidence="13">
    <location>
        <begin position="353"/>
        <end position="437"/>
    </location>
</feature>
<dbReference type="GO" id="GO:0048544">
    <property type="term" value="P:recognition of pollen"/>
    <property type="evidence" value="ECO:0007669"/>
    <property type="project" value="InterPro"/>
</dbReference>
<comment type="catalytic activity">
    <reaction evidence="9">
        <text>L-threonyl-[protein] + ATP = O-phospho-L-threonyl-[protein] + ADP + H(+)</text>
        <dbReference type="Rhea" id="RHEA:46608"/>
        <dbReference type="Rhea" id="RHEA-COMP:11060"/>
        <dbReference type="Rhea" id="RHEA-COMP:11605"/>
        <dbReference type="ChEBI" id="CHEBI:15378"/>
        <dbReference type="ChEBI" id="CHEBI:30013"/>
        <dbReference type="ChEBI" id="CHEBI:30616"/>
        <dbReference type="ChEBI" id="CHEBI:61977"/>
        <dbReference type="ChEBI" id="CHEBI:456216"/>
        <dbReference type="EC" id="2.7.11.1"/>
    </reaction>
</comment>
<dbReference type="Gene3D" id="2.90.10.30">
    <property type="match status" value="1"/>
</dbReference>
<evidence type="ECO:0000256" key="3">
    <source>
        <dbReference type="ARBA" id="ARBA00022692"/>
    </source>
</evidence>
<dbReference type="PANTHER" id="PTHR47974:SF9">
    <property type="entry name" value="RECEPTOR-LIKE SERINE_THREONINE-PROTEIN KINASE"/>
    <property type="match status" value="1"/>
</dbReference>
<accession>C5YRQ1</accession>
<dbReference type="InParanoid" id="C5YRQ1"/>
<dbReference type="InterPro" id="IPR001480">
    <property type="entry name" value="Bulb-type_lectin_dom"/>
</dbReference>
<evidence type="ECO:0000256" key="10">
    <source>
        <dbReference type="ARBA" id="ARBA00048679"/>
    </source>
</evidence>
<keyword evidence="15" id="KW-1185">Reference proteome</keyword>
<dbReference type="STRING" id="4558.C5YRQ1"/>
<dbReference type="PANTHER" id="PTHR47974">
    <property type="entry name" value="OS07G0415500 PROTEIN"/>
    <property type="match status" value="1"/>
</dbReference>
<dbReference type="Pfam" id="PF00024">
    <property type="entry name" value="PAN_1"/>
    <property type="match status" value="1"/>
</dbReference>
<evidence type="ECO:0000313" key="14">
    <source>
        <dbReference type="EMBL" id="EES15668.1"/>
    </source>
</evidence>
<reference evidence="14 15" key="1">
    <citation type="journal article" date="2009" name="Nature">
        <title>The Sorghum bicolor genome and the diversification of grasses.</title>
        <authorList>
            <person name="Paterson A.H."/>
            <person name="Bowers J.E."/>
            <person name="Bruggmann R."/>
            <person name="Dubchak I."/>
            <person name="Grimwood J."/>
            <person name="Gundlach H."/>
            <person name="Haberer G."/>
            <person name="Hellsten U."/>
            <person name="Mitros T."/>
            <person name="Poliakov A."/>
            <person name="Schmutz J."/>
            <person name="Spannagl M."/>
            <person name="Tang H."/>
            <person name="Wang X."/>
            <person name="Wicker T."/>
            <person name="Bharti A.K."/>
            <person name="Chapman J."/>
            <person name="Feltus F.A."/>
            <person name="Gowik U."/>
            <person name="Grigoriev I.V."/>
            <person name="Lyons E."/>
            <person name="Maher C.A."/>
            <person name="Martis M."/>
            <person name="Narechania A."/>
            <person name="Otillar R.P."/>
            <person name="Penning B.W."/>
            <person name="Salamov A.A."/>
            <person name="Wang Y."/>
            <person name="Zhang L."/>
            <person name="Carpita N.C."/>
            <person name="Freeling M."/>
            <person name="Gingle A.R."/>
            <person name="Hash C.T."/>
            <person name="Keller B."/>
            <person name="Klein P."/>
            <person name="Kresovich S."/>
            <person name="McCann M.C."/>
            <person name="Ming R."/>
            <person name="Peterson D.G."/>
            <person name="Mehboob-ur-Rahman"/>
            <person name="Ware D."/>
            <person name="Westhoff P."/>
            <person name="Mayer K.F."/>
            <person name="Messing J."/>
            <person name="Rokhsar D.S."/>
        </authorList>
    </citation>
    <scope>NUCLEOTIDE SEQUENCE [LARGE SCALE GENOMIC DNA]</scope>
    <source>
        <strain evidence="15">cv. BTx623</strain>
    </source>
</reference>
<protein>
    <recommendedName>
        <fullName evidence="2">non-specific serine/threonine protein kinase</fullName>
        <ecNumber evidence="2">2.7.11.1</ecNumber>
    </recommendedName>
</protein>
<dbReference type="GO" id="GO:0051707">
    <property type="term" value="P:response to other organism"/>
    <property type="evidence" value="ECO:0007669"/>
    <property type="project" value="UniProtKB-ARBA"/>
</dbReference>
<evidence type="ECO:0000256" key="2">
    <source>
        <dbReference type="ARBA" id="ARBA00012513"/>
    </source>
</evidence>
<dbReference type="Pfam" id="PF01453">
    <property type="entry name" value="B_lectin"/>
    <property type="match status" value="1"/>
</dbReference>
<reference evidence="15" key="2">
    <citation type="journal article" date="2018" name="Plant J.">
        <title>The Sorghum bicolor reference genome: improved assembly, gene annotations, a transcriptome atlas, and signatures of genome organization.</title>
        <authorList>
            <person name="McCormick R.F."/>
            <person name="Truong S.K."/>
            <person name="Sreedasyam A."/>
            <person name="Jenkins J."/>
            <person name="Shu S."/>
            <person name="Sims D."/>
            <person name="Kennedy M."/>
            <person name="Amirebrahimi M."/>
            <person name="Weers B.D."/>
            <person name="McKinley B."/>
            <person name="Mattison A."/>
            <person name="Morishige D.T."/>
            <person name="Grimwood J."/>
            <person name="Schmutz J."/>
            <person name="Mullet J.E."/>
        </authorList>
    </citation>
    <scope>NUCLEOTIDE SEQUENCE [LARGE SCALE GENOMIC DNA]</scope>
    <source>
        <strain evidence="15">cv. BTx623</strain>
    </source>
</reference>
<dbReference type="SUPFAM" id="SSF51110">
    <property type="entry name" value="alpha-D-mannose-specific plant lectins"/>
    <property type="match status" value="1"/>
</dbReference>
<dbReference type="eggNOG" id="ENOG502QU25">
    <property type="taxonomic scope" value="Eukaryota"/>
</dbReference>
<dbReference type="Proteomes" id="UP000000768">
    <property type="component" value="Chromosome 8"/>
</dbReference>
<keyword evidence="8" id="KW-0675">Receptor</keyword>
<feature type="compositionally biased region" description="Low complexity" evidence="11">
    <location>
        <begin position="505"/>
        <end position="514"/>
    </location>
</feature>
<evidence type="ECO:0000259" key="13">
    <source>
        <dbReference type="PROSITE" id="PS50948"/>
    </source>
</evidence>
<dbReference type="Gramene" id="EES15668">
    <property type="protein sequence ID" value="EES15668"/>
    <property type="gene ID" value="SORBI_3008G034900"/>
</dbReference>
<evidence type="ECO:0000256" key="8">
    <source>
        <dbReference type="ARBA" id="ARBA00023170"/>
    </source>
</evidence>
<evidence type="ECO:0000256" key="9">
    <source>
        <dbReference type="ARBA" id="ARBA00047899"/>
    </source>
</evidence>
<dbReference type="InterPro" id="IPR003609">
    <property type="entry name" value="Pan_app"/>
</dbReference>
<dbReference type="InterPro" id="IPR000858">
    <property type="entry name" value="S_locus_glycoprot_dom"/>
</dbReference>
<evidence type="ECO:0000256" key="1">
    <source>
        <dbReference type="ARBA" id="ARBA00004479"/>
    </source>
</evidence>
<evidence type="ECO:0000313" key="15">
    <source>
        <dbReference type="Proteomes" id="UP000000768"/>
    </source>
</evidence>
<dbReference type="EC" id="2.7.11.1" evidence="2"/>
<evidence type="ECO:0000256" key="7">
    <source>
        <dbReference type="ARBA" id="ARBA00023157"/>
    </source>
</evidence>
<dbReference type="HOGENOM" id="CLU_042865_0_0_1"/>
<proteinExistence type="predicted"/>
<keyword evidence="3 12" id="KW-0812">Transmembrane</keyword>